<protein>
    <submittedName>
        <fullName evidence="1">Uncharacterized protein</fullName>
    </submittedName>
</protein>
<accession>A0A5J6VKZ5</accession>
<proteinExistence type="predicted"/>
<name>A0A5J6VKZ5_9VIRU</name>
<organism evidence="1">
    <name type="scientific">Megaviridae environmental sample</name>
    <dbReference type="NCBI Taxonomy" id="1737588"/>
    <lineage>
        <taxon>Viruses</taxon>
        <taxon>Varidnaviria</taxon>
        <taxon>Bamfordvirae</taxon>
        <taxon>Nucleocytoviricota</taxon>
        <taxon>Megaviricetes</taxon>
        <taxon>Imitervirales</taxon>
        <taxon>Mimiviridae</taxon>
        <taxon>environmental samples</taxon>
    </lineage>
</organism>
<reference evidence="1" key="1">
    <citation type="journal article" date="2019" name="Philos. Trans. R. Soc. Lond., B, Biol. Sci.">
        <title>Targeted metagenomic recovery of four divergent viruses reveals shared and distinctive characteristics of giant viruses of marine eukaryotes.</title>
        <authorList>
            <person name="Needham D.M."/>
            <person name="Poirier C."/>
            <person name="Hehenberger E."/>
            <person name="Jimenez V."/>
            <person name="Swalwell J.E."/>
            <person name="Santoro A.E."/>
            <person name="Worden A.Z."/>
        </authorList>
    </citation>
    <scope>NUCLEOTIDE SEQUENCE</scope>
    <source>
        <strain evidence="1">MPacV-611</strain>
    </source>
</reference>
<dbReference type="EMBL" id="MN448289">
    <property type="protein sequence ID" value="QFG74680.1"/>
    <property type="molecule type" value="Genomic_DNA"/>
</dbReference>
<sequence length="103" mass="12314">MNENIIKLNLDINYFKNNNISDTEIDDLINFEKKEKVKIFTQKNKKWKLKDSRTLIKECHKKKNKILRNNNVINSKVKNECDIKNIDNILSILDKNCIESYEN</sequence>
<evidence type="ECO:0000313" key="1">
    <source>
        <dbReference type="EMBL" id="QFG74680.1"/>
    </source>
</evidence>